<dbReference type="OrthoDB" id="9766163at2"/>
<sequence>MPFDGIVTKAVVEELEELLIPGKITKVYQPTTTEILLIVRSNRKNYPLLFSIHSTYARFHITNDTFQNPKEPYMFCMVMRKYLTNAIIKQIEQVGMERVIRLSLETRNELGDLTSFQIVFELMGRHSNFMLVDNRGIILDSMKHISQALNRYRTILPGSTYQLPPSQHKANPLTITEEDFIKKLDFNAGKMHMQMVQTLEGISPVIAKEIVHQANLGNAESYKIAFTNFQQQLLHRKYEPTIYHMKKEDFHVIPMTYIDGEKVTFTSVNEMLDSYYSGRAERERVQQRARDLYRLIKNEKDKNERKLIKHQKTIKKADQRDKYQKLGELLTAHLHLVSKGDTVVTVIDYYDPHQKEMDIPLDSNKTPSENAQFYFNKYQKLKKSKVIITKEIARTKTEIIYLEQLLQQIEVASEQDIEEIREELREEGYLKQRNTNKKKKKKENPKLEQFIATDGTEILVGKNNKQNEYLTNKVAHRNDIWLHTKDIPGSHVVIRSHEPSEETLVEAAQLAAYFSKAQQSSTVPVDYTQIRHVHKPKGAKPGFVTYEQQKTVYVTPSEKMVKQLKK</sequence>
<name>A0A5C8P213_9BACI</name>
<keyword evidence="5" id="KW-0175">Coiled coil</keyword>
<dbReference type="GO" id="GO:0019843">
    <property type="term" value="F:rRNA binding"/>
    <property type="evidence" value="ECO:0007669"/>
    <property type="project" value="UniProtKB-UniRule"/>
</dbReference>
<dbReference type="Proteomes" id="UP000321574">
    <property type="component" value="Unassembled WGS sequence"/>
</dbReference>
<dbReference type="InterPro" id="IPR008532">
    <property type="entry name" value="NFACT_RNA-bd"/>
</dbReference>
<evidence type="ECO:0000259" key="6">
    <source>
        <dbReference type="Pfam" id="PF05670"/>
    </source>
</evidence>
<accession>A0A5C8P213</accession>
<dbReference type="Pfam" id="PF05670">
    <property type="entry name" value="NFACT-R_1"/>
    <property type="match status" value="1"/>
</dbReference>
<dbReference type="Pfam" id="PF05833">
    <property type="entry name" value="NFACT_N"/>
    <property type="match status" value="1"/>
</dbReference>
<dbReference type="EMBL" id="VDUW01000001">
    <property type="protein sequence ID" value="TXL67625.1"/>
    <property type="molecule type" value="Genomic_DNA"/>
</dbReference>
<dbReference type="GO" id="GO:0043023">
    <property type="term" value="F:ribosomal large subunit binding"/>
    <property type="evidence" value="ECO:0007669"/>
    <property type="project" value="UniProtKB-UniRule"/>
</dbReference>
<dbReference type="InterPro" id="IPR043682">
    <property type="entry name" value="RqcH_bacterial"/>
</dbReference>
<dbReference type="Gene3D" id="2.30.310.10">
    <property type="entry name" value="ibrinogen binding protein from staphylococcus aureus domain"/>
    <property type="match status" value="1"/>
</dbReference>
<dbReference type="AlphaFoldDB" id="A0A5C8P213"/>
<evidence type="ECO:0000313" key="7">
    <source>
        <dbReference type="EMBL" id="TXL67625.1"/>
    </source>
</evidence>
<dbReference type="GO" id="GO:0000049">
    <property type="term" value="F:tRNA binding"/>
    <property type="evidence" value="ECO:0007669"/>
    <property type="project" value="UniProtKB-UniRule"/>
</dbReference>
<evidence type="ECO:0000256" key="1">
    <source>
        <dbReference type="ARBA" id="ARBA00022555"/>
    </source>
</evidence>
<protein>
    <recommendedName>
        <fullName evidence="5">Rqc2 homolog RqcH</fullName>
        <shortName evidence="5">RqcH</shortName>
    </recommendedName>
</protein>
<feature type="coiled-coil region" evidence="5">
    <location>
        <begin position="282"/>
        <end position="320"/>
    </location>
</feature>
<comment type="similarity">
    <text evidence="5">Belongs to the NEMF family.</text>
</comment>
<dbReference type="Gene3D" id="3.40.970.40">
    <property type="entry name" value="fibrinogen binding protein from staphylococcus aureus domain like"/>
    <property type="match status" value="1"/>
</dbReference>
<dbReference type="InterPro" id="IPR051608">
    <property type="entry name" value="RQC_Subunit_NEMF"/>
</dbReference>
<comment type="caution">
    <text evidence="7">The sequence shown here is derived from an EMBL/GenBank/DDBJ whole genome shotgun (WGS) entry which is preliminary data.</text>
</comment>
<proteinExistence type="inferred from homology"/>
<evidence type="ECO:0000256" key="4">
    <source>
        <dbReference type="ARBA" id="ARBA00022917"/>
    </source>
</evidence>
<evidence type="ECO:0000256" key="5">
    <source>
        <dbReference type="HAMAP-Rule" id="MF_00844"/>
    </source>
</evidence>
<organism evidence="7 8">
    <name type="scientific">Cerasibacillus terrae</name>
    <dbReference type="NCBI Taxonomy" id="2498845"/>
    <lineage>
        <taxon>Bacteria</taxon>
        <taxon>Bacillati</taxon>
        <taxon>Bacillota</taxon>
        <taxon>Bacilli</taxon>
        <taxon>Bacillales</taxon>
        <taxon>Bacillaceae</taxon>
        <taxon>Cerasibacillus</taxon>
    </lineage>
</organism>
<dbReference type="GO" id="GO:0072344">
    <property type="term" value="P:rescue of stalled ribosome"/>
    <property type="evidence" value="ECO:0007669"/>
    <property type="project" value="UniProtKB-UniRule"/>
</dbReference>
<reference evidence="7 8" key="1">
    <citation type="submission" date="2019-06" db="EMBL/GenBank/DDBJ databases">
        <title>Cerasibacillus sp. nov., isolated from maize field.</title>
        <authorList>
            <person name="Lin S.-Y."/>
            <person name="Tsai C.-F."/>
            <person name="Young C.-C."/>
        </authorList>
    </citation>
    <scope>NUCLEOTIDE SEQUENCE [LARGE SCALE GENOMIC DNA]</scope>
    <source>
        <strain evidence="7 8">CC-CFT480</strain>
    </source>
</reference>
<feature type="domain" description="NFACT RNA-binding" evidence="6">
    <location>
        <begin position="449"/>
        <end position="538"/>
    </location>
</feature>
<comment type="subunit">
    <text evidence="5">Associates with stalled 50S ribosomal subunits. Binds to RqcP.</text>
</comment>
<dbReference type="PANTHER" id="PTHR15239">
    <property type="entry name" value="NUCLEAR EXPORT MEDIATOR FACTOR NEMF"/>
    <property type="match status" value="1"/>
</dbReference>
<keyword evidence="3 5" id="KW-0694">RNA-binding</keyword>
<keyword evidence="2 5" id="KW-0699">rRNA-binding</keyword>
<evidence type="ECO:0000313" key="8">
    <source>
        <dbReference type="Proteomes" id="UP000321574"/>
    </source>
</evidence>
<dbReference type="PANTHER" id="PTHR15239:SF6">
    <property type="entry name" value="RIBOSOME QUALITY CONTROL COMPLEX SUBUNIT NEMF"/>
    <property type="match status" value="1"/>
</dbReference>
<dbReference type="RefSeq" id="WP_147665216.1">
    <property type="nucleotide sequence ID" value="NZ_VDUW01000001.1"/>
</dbReference>
<evidence type="ECO:0000256" key="2">
    <source>
        <dbReference type="ARBA" id="ARBA00022730"/>
    </source>
</evidence>
<comment type="function">
    <text evidence="5">Key component of the ribosome quality control system (RQC), a ribosome-associated complex that mediates the extraction of incompletely synthesized nascent chains from stalled ribosomes and their subsequent degradation. RqcH recruits Ala-charged tRNA, and with RqcP directs the elongation of stalled nascent chains on 50S ribosomal subunits, leading to non-templated C-terminal alanine extensions (Ala tail). The Ala tail promotes nascent chain degradation. May add between 1 and at least 8 Ala residues. Binds to stalled 50S ribosomal subunits.</text>
</comment>
<dbReference type="FunFam" id="2.30.310.10:FF:000004">
    <property type="entry name" value="Fibronectin-binding protein A"/>
    <property type="match status" value="1"/>
</dbReference>
<dbReference type="Gene3D" id="1.10.8.50">
    <property type="match status" value="1"/>
</dbReference>
<keyword evidence="4 5" id="KW-0648">Protein biosynthesis</keyword>
<keyword evidence="8" id="KW-1185">Reference proteome</keyword>
<gene>
    <name evidence="5" type="primary">rqcH</name>
    <name evidence="7" type="ORF">FHP05_01010</name>
</gene>
<evidence type="ECO:0000256" key="3">
    <source>
        <dbReference type="ARBA" id="ARBA00022884"/>
    </source>
</evidence>
<keyword evidence="1 5" id="KW-0820">tRNA-binding</keyword>
<dbReference type="HAMAP" id="MF_00844_B">
    <property type="entry name" value="RqcH_B"/>
    <property type="match status" value="1"/>
</dbReference>
<dbReference type="GO" id="GO:1990112">
    <property type="term" value="C:RQC complex"/>
    <property type="evidence" value="ECO:0007669"/>
    <property type="project" value="TreeGrafter"/>
</dbReference>